<evidence type="ECO:0000313" key="3">
    <source>
        <dbReference type="Proteomes" id="UP000515861"/>
    </source>
</evidence>
<dbReference type="AlphaFoldDB" id="A0A7G9L0T4"/>
<dbReference type="CDD" id="cd19152">
    <property type="entry name" value="AKR_AKR15A"/>
    <property type="match status" value="1"/>
</dbReference>
<gene>
    <name evidence="2" type="ORF">H8M03_09400</name>
</gene>
<accession>A0A7G9L0T4</accession>
<dbReference type="GO" id="GO:0005829">
    <property type="term" value="C:cytosol"/>
    <property type="evidence" value="ECO:0007669"/>
    <property type="project" value="TreeGrafter"/>
</dbReference>
<evidence type="ECO:0000259" key="1">
    <source>
        <dbReference type="Pfam" id="PF00248"/>
    </source>
</evidence>
<sequence length="339" mass="37829">MNRAQKIFRPEFRFGMGGVALGNEFDKHSDKDAQETLEAAWTVGVRYFDVAPWYGFGLSERRFGHFLHNQNRDSYLLSSKVGKLFRASRDNKHADVFPLSDSPNDLVIDYTADGVRRSIEDSLQRMGVSHIDIAFVHDLSPDFAFFPNDDWEAQYRIARKGAFPELSKMRDEGIIRAWGVGVNTPMAILGVIEDADPDVCLCARQYSLIDHAQAVDELFPKVLEKDVSLVMGSALNAGFISGSPRFNYGEEAYKVPPDAIAKRDRLQSVADRHGVDLRTAALQFSAAAEPAVALVVGARSAEQINADWNSMQAKIPADFWDDLRSQELIHPDARLPKAP</sequence>
<dbReference type="EMBL" id="CP060697">
    <property type="protein sequence ID" value="QNM82233.1"/>
    <property type="molecule type" value="Genomic_DNA"/>
</dbReference>
<dbReference type="RefSeq" id="WP_187479188.1">
    <property type="nucleotide sequence ID" value="NZ_CP060697.1"/>
</dbReference>
<dbReference type="InterPro" id="IPR023210">
    <property type="entry name" value="NADP_OxRdtase_dom"/>
</dbReference>
<dbReference type="InterPro" id="IPR036812">
    <property type="entry name" value="NAD(P)_OxRdtase_dom_sf"/>
</dbReference>
<dbReference type="Pfam" id="PF00248">
    <property type="entry name" value="Aldo_ket_red"/>
    <property type="match status" value="1"/>
</dbReference>
<feature type="domain" description="NADP-dependent oxidoreductase" evidence="1">
    <location>
        <begin position="15"/>
        <end position="325"/>
    </location>
</feature>
<dbReference type="Gene3D" id="3.20.20.100">
    <property type="entry name" value="NADP-dependent oxidoreductase domain"/>
    <property type="match status" value="1"/>
</dbReference>
<dbReference type="KEGG" id="ssau:H8M03_09400"/>
<dbReference type="Proteomes" id="UP000515861">
    <property type="component" value="Chromosome"/>
</dbReference>
<keyword evidence="3" id="KW-1185">Reference proteome</keyword>
<reference evidence="2 3" key="1">
    <citation type="submission" date="2020-08" db="EMBL/GenBank/DDBJ databases">
        <title>Sphingomonas sp. sand1-3 16S ribosomal RNA gene Genome sequencing and assembly.</title>
        <authorList>
            <person name="Kang M."/>
        </authorList>
    </citation>
    <scope>NUCLEOTIDE SEQUENCE [LARGE SCALE GENOMIC DNA]</scope>
    <source>
        <strain evidence="3">sand1-3</strain>
    </source>
</reference>
<dbReference type="GO" id="GO:0016491">
    <property type="term" value="F:oxidoreductase activity"/>
    <property type="evidence" value="ECO:0007669"/>
    <property type="project" value="InterPro"/>
</dbReference>
<dbReference type="InterPro" id="IPR020471">
    <property type="entry name" value="AKR"/>
</dbReference>
<name>A0A7G9L0T4_9SPHN</name>
<dbReference type="PANTHER" id="PTHR42686:SF1">
    <property type="entry name" value="GH17980P-RELATED"/>
    <property type="match status" value="1"/>
</dbReference>
<proteinExistence type="predicted"/>
<evidence type="ECO:0000313" key="2">
    <source>
        <dbReference type="EMBL" id="QNM82233.1"/>
    </source>
</evidence>
<dbReference type="SUPFAM" id="SSF51430">
    <property type="entry name" value="NAD(P)-linked oxidoreductase"/>
    <property type="match status" value="1"/>
</dbReference>
<protein>
    <submittedName>
        <fullName evidence="2">Aldo/keto reductase</fullName>
    </submittedName>
</protein>
<dbReference type="PANTHER" id="PTHR42686">
    <property type="entry name" value="GH17980P-RELATED"/>
    <property type="match status" value="1"/>
</dbReference>
<organism evidence="2 3">
    <name type="scientific">Sphingomonas sabuli</name>
    <dbReference type="NCBI Taxonomy" id="2764186"/>
    <lineage>
        <taxon>Bacteria</taxon>
        <taxon>Pseudomonadati</taxon>
        <taxon>Pseudomonadota</taxon>
        <taxon>Alphaproteobacteria</taxon>
        <taxon>Sphingomonadales</taxon>
        <taxon>Sphingomonadaceae</taxon>
        <taxon>Sphingomonas</taxon>
    </lineage>
</organism>